<dbReference type="GO" id="GO:0000462">
    <property type="term" value="P:maturation of SSU-rRNA from tricistronic rRNA transcript (SSU-rRNA, 5.8S rRNA, LSU-rRNA)"/>
    <property type="evidence" value="ECO:0007669"/>
    <property type="project" value="InterPro"/>
</dbReference>
<evidence type="ECO:0000313" key="6">
    <source>
        <dbReference type="EMBL" id="JAP93749.1"/>
    </source>
</evidence>
<evidence type="ECO:0000259" key="5">
    <source>
        <dbReference type="Pfam" id="PF08640"/>
    </source>
</evidence>
<dbReference type="GO" id="GO:0030515">
    <property type="term" value="F:snoRNA binding"/>
    <property type="evidence" value="ECO:0007669"/>
    <property type="project" value="InterPro"/>
</dbReference>
<organism evidence="6">
    <name type="scientific">Trepomonas sp. PC1</name>
    <dbReference type="NCBI Taxonomy" id="1076344"/>
    <lineage>
        <taxon>Eukaryota</taxon>
        <taxon>Metamonada</taxon>
        <taxon>Diplomonadida</taxon>
        <taxon>Hexamitidae</taxon>
        <taxon>Hexamitinae</taxon>
        <taxon>Trepomonas</taxon>
    </lineage>
</organism>
<dbReference type="EMBL" id="GDID01002857">
    <property type="protein sequence ID" value="JAP93749.1"/>
    <property type="molecule type" value="Transcribed_RNA"/>
</dbReference>
<dbReference type="GO" id="GO:0032040">
    <property type="term" value="C:small-subunit processome"/>
    <property type="evidence" value="ECO:0007669"/>
    <property type="project" value="TreeGrafter"/>
</dbReference>
<evidence type="ECO:0000256" key="4">
    <source>
        <dbReference type="ARBA" id="ARBA00023242"/>
    </source>
</evidence>
<dbReference type="InterPro" id="IPR013949">
    <property type="entry name" value="Utp6"/>
</dbReference>
<dbReference type="InterPro" id="IPR055347">
    <property type="entry name" value="UTP6_N"/>
</dbReference>
<dbReference type="PANTHER" id="PTHR23271">
    <property type="entry name" value="HEPATOCELLULAR CARCINOMA-ASSOCIATED ANTIGEN 66"/>
    <property type="match status" value="1"/>
</dbReference>
<feature type="domain" description="U3 small nucleolar RNA-associated protein 6 N-terminal" evidence="5">
    <location>
        <begin position="1"/>
        <end position="67"/>
    </location>
</feature>
<evidence type="ECO:0000256" key="2">
    <source>
        <dbReference type="ARBA" id="ARBA00022552"/>
    </source>
</evidence>
<name>A0A146KEL2_9EUKA</name>
<keyword evidence="3" id="KW-0677">Repeat</keyword>
<sequence length="336" mass="39600">LEQYIPEYKAYLRTKTFTDGEVSKITQQREKFERLITESFAPLLNSFTEYITHLNSTSKLASQRYRVNNDGELPEEFQIPMRHITRIARSQLQIHCNNYKSYMFLVNFCTQQNNEKLLDIVTEAFINKHSHFATAWLLRCKFIEQQSINDARRLYNKSYLFVKDFSVHQDHVHVTQHLNRDEQLFQNLPRDLLKICLNWLIMELQYLKKLTSGINVNEIDDKDFLNLLNGSFIKLNLLKFVQSVFKFDVKGAPTPEQLKDTILQNKFIIELQTELEKIQSQLEVEMSLKKLLQESIAKFFDVQQVQTGEGAFWSRSEEKIALEAEGEGDWEELLGE</sequence>
<evidence type="ECO:0000256" key="1">
    <source>
        <dbReference type="ARBA" id="ARBA00004604"/>
    </source>
</evidence>
<proteinExistence type="predicted"/>
<dbReference type="PANTHER" id="PTHR23271:SF1">
    <property type="entry name" value="U3 SMALL NUCLEOLAR RNA-ASSOCIATED PROTEIN 6 HOMOLOG"/>
    <property type="match status" value="1"/>
</dbReference>
<dbReference type="AlphaFoldDB" id="A0A146KEL2"/>
<accession>A0A146KEL2</accession>
<gene>
    <name evidence="6" type="ORF">TPC1_13847</name>
</gene>
<protein>
    <recommendedName>
        <fullName evidence="5">U3 small nucleolar RNA-associated protein 6 N-terminal domain-containing protein</fullName>
    </recommendedName>
</protein>
<keyword evidence="4" id="KW-0539">Nucleus</keyword>
<reference evidence="6" key="1">
    <citation type="submission" date="2015-07" db="EMBL/GenBank/DDBJ databases">
        <title>Adaptation to a free-living lifestyle via gene acquisitions in the diplomonad Trepomonas sp. PC1.</title>
        <authorList>
            <person name="Xu F."/>
            <person name="Jerlstrom-Hultqvist J."/>
            <person name="Kolisko M."/>
            <person name="Simpson A.G.B."/>
            <person name="Roger A.J."/>
            <person name="Svard S.G."/>
            <person name="Andersson J.O."/>
        </authorList>
    </citation>
    <scope>NUCLEOTIDE SEQUENCE</scope>
    <source>
        <strain evidence="6">PC1</strain>
    </source>
</reference>
<keyword evidence="2" id="KW-0698">rRNA processing</keyword>
<feature type="non-terminal residue" evidence="6">
    <location>
        <position position="1"/>
    </location>
</feature>
<dbReference type="Pfam" id="PF08640">
    <property type="entry name" value="U3_assoc_6"/>
    <property type="match status" value="1"/>
</dbReference>
<comment type="subcellular location">
    <subcellularLocation>
        <location evidence="1">Nucleus</location>
        <location evidence="1">Nucleolus</location>
    </subcellularLocation>
</comment>
<dbReference type="GO" id="GO:0034388">
    <property type="term" value="C:Pwp2p-containing subcomplex of 90S preribosome"/>
    <property type="evidence" value="ECO:0007669"/>
    <property type="project" value="TreeGrafter"/>
</dbReference>
<evidence type="ECO:0000256" key="3">
    <source>
        <dbReference type="ARBA" id="ARBA00022737"/>
    </source>
</evidence>